<keyword evidence="1" id="KW-1133">Transmembrane helix</keyword>
<evidence type="ECO:0000313" key="3">
    <source>
        <dbReference type="Proteomes" id="UP000053144"/>
    </source>
</evidence>
<protein>
    <submittedName>
        <fullName evidence="2">Uncharacterized protein</fullName>
    </submittedName>
</protein>
<reference evidence="3" key="1">
    <citation type="journal article" date="2015" name="Proc. Natl. Acad. Sci. U.S.A.">
        <title>Genome sequencing of adzuki bean (Vigna angularis) provides insight into high starch and low fat accumulation and domestication.</title>
        <authorList>
            <person name="Yang K."/>
            <person name="Tian Z."/>
            <person name="Chen C."/>
            <person name="Luo L."/>
            <person name="Zhao B."/>
            <person name="Wang Z."/>
            <person name="Yu L."/>
            <person name="Li Y."/>
            <person name="Sun Y."/>
            <person name="Li W."/>
            <person name="Chen Y."/>
            <person name="Li Y."/>
            <person name="Zhang Y."/>
            <person name="Ai D."/>
            <person name="Zhao J."/>
            <person name="Shang C."/>
            <person name="Ma Y."/>
            <person name="Wu B."/>
            <person name="Wang M."/>
            <person name="Gao L."/>
            <person name="Sun D."/>
            <person name="Zhang P."/>
            <person name="Guo F."/>
            <person name="Wang W."/>
            <person name="Li Y."/>
            <person name="Wang J."/>
            <person name="Varshney R.K."/>
            <person name="Wang J."/>
            <person name="Ling H.Q."/>
            <person name="Wan P."/>
        </authorList>
    </citation>
    <scope>NUCLEOTIDE SEQUENCE</scope>
    <source>
        <strain evidence="3">cv. Jingnong 6</strain>
    </source>
</reference>
<dbReference type="AlphaFoldDB" id="A0A0L9UGH8"/>
<name>A0A0L9UGH8_PHAAN</name>
<keyword evidence="1" id="KW-0472">Membrane</keyword>
<dbReference type="EMBL" id="CM003374">
    <property type="protein sequence ID" value="KOM41858.1"/>
    <property type="molecule type" value="Genomic_DNA"/>
</dbReference>
<evidence type="ECO:0000256" key="1">
    <source>
        <dbReference type="SAM" id="Phobius"/>
    </source>
</evidence>
<proteinExistence type="predicted"/>
<gene>
    <name evidence="2" type="ORF">LR48_Vigan04g205600</name>
</gene>
<organism evidence="2 3">
    <name type="scientific">Phaseolus angularis</name>
    <name type="common">Azuki bean</name>
    <name type="synonym">Vigna angularis</name>
    <dbReference type="NCBI Taxonomy" id="3914"/>
    <lineage>
        <taxon>Eukaryota</taxon>
        <taxon>Viridiplantae</taxon>
        <taxon>Streptophyta</taxon>
        <taxon>Embryophyta</taxon>
        <taxon>Tracheophyta</taxon>
        <taxon>Spermatophyta</taxon>
        <taxon>Magnoliopsida</taxon>
        <taxon>eudicotyledons</taxon>
        <taxon>Gunneridae</taxon>
        <taxon>Pentapetalae</taxon>
        <taxon>rosids</taxon>
        <taxon>fabids</taxon>
        <taxon>Fabales</taxon>
        <taxon>Fabaceae</taxon>
        <taxon>Papilionoideae</taxon>
        <taxon>50 kb inversion clade</taxon>
        <taxon>NPAAA clade</taxon>
        <taxon>indigoferoid/millettioid clade</taxon>
        <taxon>Phaseoleae</taxon>
        <taxon>Vigna</taxon>
    </lineage>
</organism>
<dbReference type="Gramene" id="KOM41858">
    <property type="protein sequence ID" value="KOM41858"/>
    <property type="gene ID" value="LR48_Vigan04g205600"/>
</dbReference>
<dbReference type="Proteomes" id="UP000053144">
    <property type="component" value="Chromosome 4"/>
</dbReference>
<accession>A0A0L9UGH8</accession>
<sequence>MTLREGGEEERCERIRMRDGVSGYTVDEEIAGKRYPNILMRIRILSCVFGYGLNVAAWILIQRSSSFRGSRSIWFVVGRVWGGEVGNAHVMEVLQFGSSLAESGVEKLAACDVWRREARCAWSDDADVIGEGCTAAGFTRQAVHQGGGWAHMRMLRRTQMWCYWVKYDTTNDLFVMVFDAGVARVVNYKLKH</sequence>
<evidence type="ECO:0000313" key="2">
    <source>
        <dbReference type="EMBL" id="KOM41858.1"/>
    </source>
</evidence>
<keyword evidence="1" id="KW-0812">Transmembrane</keyword>
<feature type="transmembrane region" description="Helical" evidence="1">
    <location>
        <begin position="42"/>
        <end position="61"/>
    </location>
</feature>